<sequence length="130" mass="14902">MRIEHRITEGRLKEGTVCFNYNGTENTLGDSPSGKMITDSDALSFVYLFEDGEEYRYLHFTQHVWPLMQQLIEMENGDPVIECEDGTVQLIGFTEELTMLVFNIEGNGNYGEEFMLAVEQAFKKTLQQTS</sequence>
<protein>
    <submittedName>
        <fullName evidence="1">Uncharacterized protein</fullName>
    </submittedName>
</protein>
<evidence type="ECO:0000313" key="2">
    <source>
        <dbReference type="Proteomes" id="UP000659496"/>
    </source>
</evidence>
<dbReference type="InterPro" id="IPR020908">
    <property type="entry name" value="UPF0738"/>
</dbReference>
<reference evidence="1 2" key="1">
    <citation type="submission" date="2020-08" db="EMBL/GenBank/DDBJ databases">
        <title>A Genomic Blueprint of the Chicken Gut Microbiome.</title>
        <authorList>
            <person name="Gilroy R."/>
            <person name="Ravi A."/>
            <person name="Getino M."/>
            <person name="Pursley I."/>
            <person name="Horton D.L."/>
            <person name="Alikhan N.-F."/>
            <person name="Baker D."/>
            <person name="Gharbi K."/>
            <person name="Hall N."/>
            <person name="Watson M."/>
            <person name="Adriaenssens E.M."/>
            <person name="Foster-Nyarko E."/>
            <person name="Jarju S."/>
            <person name="Secka A."/>
            <person name="Antonio M."/>
            <person name="Oren A."/>
            <person name="Chaudhuri R."/>
            <person name="La Ragione R.M."/>
            <person name="Hildebrand F."/>
            <person name="Pallen M.J."/>
        </authorList>
    </citation>
    <scope>NUCLEOTIDE SEQUENCE [LARGE SCALE GENOMIC DNA]</scope>
    <source>
        <strain evidence="1 2">Sa3CUA8</strain>
    </source>
</reference>
<name>A0ABR8PGP8_9BACL</name>
<organism evidence="1 2">
    <name type="scientific">Sporosarcina gallistercoris</name>
    <dbReference type="NCBI Taxonomy" id="2762245"/>
    <lineage>
        <taxon>Bacteria</taxon>
        <taxon>Bacillati</taxon>
        <taxon>Bacillota</taxon>
        <taxon>Bacilli</taxon>
        <taxon>Bacillales</taxon>
        <taxon>Caryophanaceae</taxon>
        <taxon>Sporosarcina</taxon>
    </lineage>
</organism>
<dbReference type="EMBL" id="JACSQY010000001">
    <property type="protein sequence ID" value="MBD7907340.1"/>
    <property type="molecule type" value="Genomic_DNA"/>
</dbReference>
<comment type="caution">
    <text evidence="1">The sequence shown here is derived from an EMBL/GenBank/DDBJ whole genome shotgun (WGS) entry which is preliminary data.</text>
</comment>
<proteinExistence type="predicted"/>
<evidence type="ECO:0000313" key="1">
    <source>
        <dbReference type="EMBL" id="MBD7907340.1"/>
    </source>
</evidence>
<keyword evidence="2" id="KW-1185">Reference proteome</keyword>
<dbReference type="Proteomes" id="UP000659496">
    <property type="component" value="Unassembled WGS sequence"/>
</dbReference>
<accession>A0ABR8PGP8</accession>
<gene>
    <name evidence="1" type="ORF">H9659_03175</name>
</gene>
<dbReference type="Pfam" id="PF19785">
    <property type="entry name" value="UPF0738"/>
    <property type="match status" value="1"/>
</dbReference>
<dbReference type="RefSeq" id="WP_191688485.1">
    <property type="nucleotide sequence ID" value="NZ_JACSQY010000001.1"/>
</dbReference>